<evidence type="ECO:0000256" key="5">
    <source>
        <dbReference type="PIRSR" id="PIRSR036492-1"/>
    </source>
</evidence>
<dbReference type="AlphaFoldDB" id="A0A1G8XGB4"/>
<evidence type="ECO:0000256" key="3">
    <source>
        <dbReference type="ARBA" id="ARBA00023027"/>
    </source>
</evidence>
<name>A0A1G8XGB4_9STAP</name>
<keyword evidence="3" id="KW-0520">NAD</keyword>
<dbReference type="InterPro" id="IPR029510">
    <property type="entry name" value="Ald_DH_CS_GLU"/>
</dbReference>
<protein>
    <recommendedName>
        <fullName evidence="4">Aldehyde dehydrogenase</fullName>
    </recommendedName>
</protein>
<dbReference type="InterPro" id="IPR016162">
    <property type="entry name" value="Ald_DH_N"/>
</dbReference>
<evidence type="ECO:0000256" key="6">
    <source>
        <dbReference type="PROSITE-ProRule" id="PRU10007"/>
    </source>
</evidence>
<proteinExistence type="inferred from homology"/>
<evidence type="ECO:0000313" key="9">
    <source>
        <dbReference type="EMBL" id="SDJ89437.1"/>
    </source>
</evidence>
<dbReference type="GO" id="GO:0006081">
    <property type="term" value="P:aldehyde metabolic process"/>
    <property type="evidence" value="ECO:0007669"/>
    <property type="project" value="InterPro"/>
</dbReference>
<evidence type="ECO:0000256" key="4">
    <source>
        <dbReference type="PIRNR" id="PIRNR036492"/>
    </source>
</evidence>
<feature type="active site" evidence="5 6">
    <location>
        <position position="208"/>
    </location>
</feature>
<dbReference type="GO" id="GO:0004029">
    <property type="term" value="F:aldehyde dehydrogenase (NAD+) activity"/>
    <property type="evidence" value="ECO:0007669"/>
    <property type="project" value="TreeGrafter"/>
</dbReference>
<dbReference type="PIRSF" id="PIRSF036492">
    <property type="entry name" value="ALDH"/>
    <property type="match status" value="1"/>
</dbReference>
<evidence type="ECO:0000256" key="7">
    <source>
        <dbReference type="RuleBase" id="RU003345"/>
    </source>
</evidence>
<accession>A0A1G8XGB4</accession>
<dbReference type="Pfam" id="PF00171">
    <property type="entry name" value="Aldedh"/>
    <property type="match status" value="1"/>
</dbReference>
<dbReference type="STRING" id="586411.SAMN05216187_103152"/>
<dbReference type="PROSITE" id="PS00687">
    <property type="entry name" value="ALDEHYDE_DEHYDR_GLU"/>
    <property type="match status" value="1"/>
</dbReference>
<comment type="similarity">
    <text evidence="1 4 7">Belongs to the aldehyde dehydrogenase family.</text>
</comment>
<evidence type="ECO:0000313" key="10">
    <source>
        <dbReference type="Proteomes" id="UP000242700"/>
    </source>
</evidence>
<keyword evidence="2 4" id="KW-0560">Oxidoreductase</keyword>
<dbReference type="Gene3D" id="3.40.605.10">
    <property type="entry name" value="Aldehyde Dehydrogenase, Chain A, domain 1"/>
    <property type="match status" value="1"/>
</dbReference>
<sequence>MTIESIVNDQREYYFKAHTKSVSFRIRQLKKLKANIQSNEKMILEALNKELGKTSAEAFMTEIGIVYQEFDHVIKNLRKWNAPKKISSSMMSFPAKNYILRDPYGVVLILSPWNYPFNLTMMPLIGAIAGGNCAVVKPSETSPHTGKIIEKILNYTFAKEYIHCLPADTPHDDVNKQNYDYIFFTGSTSVGKEIMSIASQSLTPVTLELGGKSPAIIDESANIDIAAKRIAWGKFINAGQTCVAPDHVIIHESKKQAFIDSILAEIEERYKGAEYREDYPKIINEKHYQRLSSLLEDEMVLGGSLNEEAQKIAPALLPNSTFDSTVMEEEIFGPILPIITYQHLEDLIAYQQTLPKPLACYIFTENDHVSDMLLSRLSFGGGCINDTLMHLTHHDMPFGGVGASGMGHYHGKYSFDTFTHEKSIVKNTTIFDIPVRYGPFTETKSKLLRKFLS</sequence>
<evidence type="ECO:0000256" key="2">
    <source>
        <dbReference type="ARBA" id="ARBA00023002"/>
    </source>
</evidence>
<evidence type="ECO:0000259" key="8">
    <source>
        <dbReference type="Pfam" id="PF00171"/>
    </source>
</evidence>
<dbReference type="FunFam" id="3.40.309.10:FF:000003">
    <property type="entry name" value="Aldehyde dehydrogenase"/>
    <property type="match status" value="1"/>
</dbReference>
<dbReference type="InterPro" id="IPR015590">
    <property type="entry name" value="Aldehyde_DH_dom"/>
</dbReference>
<dbReference type="FunFam" id="3.40.605.10:FF:000004">
    <property type="entry name" value="Aldehyde dehydrogenase"/>
    <property type="match status" value="1"/>
</dbReference>
<feature type="active site" evidence="5">
    <location>
        <position position="242"/>
    </location>
</feature>
<reference evidence="10" key="1">
    <citation type="submission" date="2016-10" db="EMBL/GenBank/DDBJ databases">
        <authorList>
            <person name="Varghese N."/>
            <person name="Submissions S."/>
        </authorList>
    </citation>
    <scope>NUCLEOTIDE SEQUENCE [LARGE SCALE GENOMIC DNA]</scope>
    <source>
        <strain evidence="10">CGMCC 1.8911</strain>
    </source>
</reference>
<dbReference type="SUPFAM" id="SSF53720">
    <property type="entry name" value="ALDH-like"/>
    <property type="match status" value="1"/>
</dbReference>
<dbReference type="GO" id="GO:0005737">
    <property type="term" value="C:cytoplasm"/>
    <property type="evidence" value="ECO:0007669"/>
    <property type="project" value="TreeGrafter"/>
</dbReference>
<dbReference type="EMBL" id="FNFI01000003">
    <property type="protein sequence ID" value="SDJ89437.1"/>
    <property type="molecule type" value="Genomic_DNA"/>
</dbReference>
<dbReference type="InterPro" id="IPR016160">
    <property type="entry name" value="Ald_DH_CS_CYS"/>
</dbReference>
<gene>
    <name evidence="9" type="ORF">SAMN05216187_103152</name>
</gene>
<dbReference type="PANTHER" id="PTHR43570">
    <property type="entry name" value="ALDEHYDE DEHYDROGENASE"/>
    <property type="match status" value="1"/>
</dbReference>
<evidence type="ECO:0000256" key="1">
    <source>
        <dbReference type="ARBA" id="ARBA00009986"/>
    </source>
</evidence>
<dbReference type="InterPro" id="IPR012394">
    <property type="entry name" value="Aldehyde_DH_NAD(P)"/>
</dbReference>
<organism evidence="9 10">
    <name type="scientific">Jeotgalicoccus aerolatus</name>
    <dbReference type="NCBI Taxonomy" id="709510"/>
    <lineage>
        <taxon>Bacteria</taxon>
        <taxon>Bacillati</taxon>
        <taxon>Bacillota</taxon>
        <taxon>Bacilli</taxon>
        <taxon>Bacillales</taxon>
        <taxon>Staphylococcaceae</taxon>
        <taxon>Jeotgalicoccus</taxon>
    </lineage>
</organism>
<dbReference type="PROSITE" id="PS00070">
    <property type="entry name" value="ALDEHYDE_DEHYDR_CYS"/>
    <property type="match status" value="1"/>
</dbReference>
<dbReference type="CDD" id="cd07136">
    <property type="entry name" value="ALDH_YwdH-P39616"/>
    <property type="match status" value="1"/>
</dbReference>
<dbReference type="PANTHER" id="PTHR43570:SF16">
    <property type="entry name" value="ALDEHYDE DEHYDROGENASE TYPE III, ISOFORM Q"/>
    <property type="match status" value="1"/>
</dbReference>
<feature type="domain" description="Aldehyde dehydrogenase" evidence="8">
    <location>
        <begin position="7"/>
        <end position="424"/>
    </location>
</feature>
<dbReference type="InterPro" id="IPR016161">
    <property type="entry name" value="Ald_DH/histidinol_DH"/>
</dbReference>
<dbReference type="InterPro" id="IPR016163">
    <property type="entry name" value="Ald_DH_C"/>
</dbReference>
<dbReference type="Proteomes" id="UP000242700">
    <property type="component" value="Unassembled WGS sequence"/>
</dbReference>
<dbReference type="Gene3D" id="3.40.309.10">
    <property type="entry name" value="Aldehyde Dehydrogenase, Chain A, domain 2"/>
    <property type="match status" value="1"/>
</dbReference>